<sequence length="69" mass="7853">MQTPIRTLKKTSSKCCWTLPETSGCNLKNFTATRPLVALFHGSRLSWPFNTRLIIIAANKAYTESLMRH</sequence>
<protein>
    <submittedName>
        <fullName evidence="1">Uncharacterized protein</fullName>
    </submittedName>
</protein>
<dbReference type="Gramene" id="OB10G18260.1">
    <property type="protein sequence ID" value="OB10G18260.1"/>
    <property type="gene ID" value="OB10G18260"/>
</dbReference>
<reference evidence="1" key="2">
    <citation type="submission" date="2013-04" db="UniProtKB">
        <authorList>
            <consortium name="EnsemblPlants"/>
        </authorList>
    </citation>
    <scope>IDENTIFICATION</scope>
</reference>
<name>J3N2S8_ORYBR</name>
<organism evidence="1">
    <name type="scientific">Oryza brachyantha</name>
    <name type="common">malo sina</name>
    <dbReference type="NCBI Taxonomy" id="4533"/>
    <lineage>
        <taxon>Eukaryota</taxon>
        <taxon>Viridiplantae</taxon>
        <taxon>Streptophyta</taxon>
        <taxon>Embryophyta</taxon>
        <taxon>Tracheophyta</taxon>
        <taxon>Spermatophyta</taxon>
        <taxon>Magnoliopsida</taxon>
        <taxon>Liliopsida</taxon>
        <taxon>Poales</taxon>
        <taxon>Poaceae</taxon>
        <taxon>BOP clade</taxon>
        <taxon>Oryzoideae</taxon>
        <taxon>Oryzeae</taxon>
        <taxon>Oryzinae</taxon>
        <taxon>Oryza</taxon>
    </lineage>
</organism>
<dbReference type="Proteomes" id="UP000006038">
    <property type="component" value="Chromosome 10"/>
</dbReference>
<evidence type="ECO:0000313" key="1">
    <source>
        <dbReference type="EnsemblPlants" id="OB10G18260.1"/>
    </source>
</evidence>
<dbReference type="HOGENOM" id="CLU_2779878_0_0_1"/>
<reference evidence="1" key="1">
    <citation type="journal article" date="2013" name="Nat. Commun.">
        <title>Whole-genome sequencing of Oryza brachyantha reveals mechanisms underlying Oryza genome evolution.</title>
        <authorList>
            <person name="Chen J."/>
            <person name="Huang Q."/>
            <person name="Gao D."/>
            <person name="Wang J."/>
            <person name="Lang Y."/>
            <person name="Liu T."/>
            <person name="Li B."/>
            <person name="Bai Z."/>
            <person name="Luis Goicoechea J."/>
            <person name="Liang C."/>
            <person name="Chen C."/>
            <person name="Zhang W."/>
            <person name="Sun S."/>
            <person name="Liao Y."/>
            <person name="Zhang X."/>
            <person name="Yang L."/>
            <person name="Song C."/>
            <person name="Wang M."/>
            <person name="Shi J."/>
            <person name="Liu G."/>
            <person name="Liu J."/>
            <person name="Zhou H."/>
            <person name="Zhou W."/>
            <person name="Yu Q."/>
            <person name="An N."/>
            <person name="Chen Y."/>
            <person name="Cai Q."/>
            <person name="Wang B."/>
            <person name="Liu B."/>
            <person name="Min J."/>
            <person name="Huang Y."/>
            <person name="Wu H."/>
            <person name="Li Z."/>
            <person name="Zhang Y."/>
            <person name="Yin Y."/>
            <person name="Song W."/>
            <person name="Jiang J."/>
            <person name="Jackson S.A."/>
            <person name="Wing R.A."/>
            <person name="Wang J."/>
            <person name="Chen M."/>
        </authorList>
    </citation>
    <scope>NUCLEOTIDE SEQUENCE [LARGE SCALE GENOMIC DNA]</scope>
    <source>
        <strain evidence="1">cv. IRGC 101232</strain>
    </source>
</reference>
<proteinExistence type="predicted"/>
<dbReference type="EnsemblPlants" id="OB10G18260.1">
    <property type="protein sequence ID" value="OB10G18260.1"/>
    <property type="gene ID" value="OB10G18260"/>
</dbReference>
<accession>J3N2S8</accession>
<evidence type="ECO:0000313" key="2">
    <source>
        <dbReference type="Proteomes" id="UP000006038"/>
    </source>
</evidence>
<keyword evidence="2" id="KW-1185">Reference proteome</keyword>
<dbReference type="AlphaFoldDB" id="J3N2S8"/>